<feature type="transmembrane region" description="Helical" evidence="6">
    <location>
        <begin position="46"/>
        <end position="70"/>
    </location>
</feature>
<evidence type="ECO:0000256" key="3">
    <source>
        <dbReference type="ARBA" id="ARBA00022989"/>
    </source>
</evidence>
<dbReference type="RefSeq" id="XP_026605904.1">
    <property type="nucleotide sequence ID" value="XM_026745038.1"/>
</dbReference>
<evidence type="ECO:0000313" key="8">
    <source>
        <dbReference type="Proteomes" id="UP000256690"/>
    </source>
</evidence>
<dbReference type="AlphaFoldDB" id="A0A3D8SJ80"/>
<feature type="transmembrane region" description="Helical" evidence="6">
    <location>
        <begin position="12"/>
        <end position="34"/>
    </location>
</feature>
<dbReference type="SMART" id="SM00679">
    <property type="entry name" value="CTNS"/>
    <property type="match status" value="2"/>
</dbReference>
<reference evidence="7 8" key="1">
    <citation type="journal article" date="2018" name="IMA Fungus">
        <title>IMA Genome-F 9: Draft genome sequence of Annulohypoxylon stygium, Aspergillus mulundensis, Berkeleyomyces basicola (syn. Thielaviopsis basicola), Ceratocystis smalleyi, two Cercospora beticola strains, Coleophoma cylindrospora, Fusarium fracticaudum, Phialophora cf. hyalina, and Morchella septimelata.</title>
        <authorList>
            <person name="Wingfield B.D."/>
            <person name="Bills G.F."/>
            <person name="Dong Y."/>
            <person name="Huang W."/>
            <person name="Nel W.J."/>
            <person name="Swalarsk-Parry B.S."/>
            <person name="Vaghefi N."/>
            <person name="Wilken P.M."/>
            <person name="An Z."/>
            <person name="de Beer Z.W."/>
            <person name="De Vos L."/>
            <person name="Chen L."/>
            <person name="Duong T.A."/>
            <person name="Gao Y."/>
            <person name="Hammerbacher A."/>
            <person name="Kikkert J.R."/>
            <person name="Li Y."/>
            <person name="Li H."/>
            <person name="Li K."/>
            <person name="Li Q."/>
            <person name="Liu X."/>
            <person name="Ma X."/>
            <person name="Naidoo K."/>
            <person name="Pethybridge S.J."/>
            <person name="Sun J."/>
            <person name="Steenkamp E.T."/>
            <person name="van der Nest M.A."/>
            <person name="van Wyk S."/>
            <person name="Wingfield M.J."/>
            <person name="Xiong C."/>
            <person name="Yue Q."/>
            <person name="Zhang X."/>
        </authorList>
    </citation>
    <scope>NUCLEOTIDE SEQUENCE [LARGE SCALE GENOMIC DNA]</scope>
    <source>
        <strain evidence="7 8">DSM 5745</strain>
    </source>
</reference>
<dbReference type="Pfam" id="PF04193">
    <property type="entry name" value="PQ-loop"/>
    <property type="match status" value="2"/>
</dbReference>
<proteinExistence type="predicted"/>
<feature type="transmembrane region" description="Helical" evidence="6">
    <location>
        <begin position="199"/>
        <end position="218"/>
    </location>
</feature>
<dbReference type="InterPro" id="IPR006603">
    <property type="entry name" value="PQ-loop_rpt"/>
</dbReference>
<keyword evidence="3 6" id="KW-1133">Transmembrane helix</keyword>
<dbReference type="EMBL" id="PVWQ01000003">
    <property type="protein sequence ID" value="RDW86380.1"/>
    <property type="molecule type" value="Genomic_DNA"/>
</dbReference>
<dbReference type="PANTHER" id="PTHR16201">
    <property type="entry name" value="SEVEN TRANSMEMBRANE PROTEIN 1-RELATED"/>
    <property type="match status" value="1"/>
</dbReference>
<dbReference type="OrthoDB" id="19344at2759"/>
<organism evidence="7 8">
    <name type="scientific">Aspergillus mulundensis</name>
    <dbReference type="NCBI Taxonomy" id="1810919"/>
    <lineage>
        <taxon>Eukaryota</taxon>
        <taxon>Fungi</taxon>
        <taxon>Dikarya</taxon>
        <taxon>Ascomycota</taxon>
        <taxon>Pezizomycotina</taxon>
        <taxon>Eurotiomycetes</taxon>
        <taxon>Eurotiomycetidae</taxon>
        <taxon>Eurotiales</taxon>
        <taxon>Aspergillaceae</taxon>
        <taxon>Aspergillus</taxon>
        <taxon>Aspergillus subgen. Nidulantes</taxon>
    </lineage>
</organism>
<feature type="transmembrane region" description="Helical" evidence="6">
    <location>
        <begin position="138"/>
        <end position="161"/>
    </location>
</feature>
<evidence type="ECO:0000256" key="5">
    <source>
        <dbReference type="SAM" id="MobiDB-lite"/>
    </source>
</evidence>
<dbReference type="GO" id="GO:0016020">
    <property type="term" value="C:membrane"/>
    <property type="evidence" value="ECO:0007669"/>
    <property type="project" value="UniProtKB-SubCell"/>
</dbReference>
<evidence type="ECO:0000313" key="7">
    <source>
        <dbReference type="EMBL" id="RDW86380.1"/>
    </source>
</evidence>
<dbReference type="GeneID" id="38113392"/>
<dbReference type="PANTHER" id="PTHR16201:SF11">
    <property type="entry name" value="PQ-LOOP REPEAT-CONTAINING PROTEIN"/>
    <property type="match status" value="1"/>
</dbReference>
<name>A0A3D8SJ80_9EURO</name>
<keyword evidence="8" id="KW-1185">Reference proteome</keyword>
<evidence type="ECO:0000256" key="1">
    <source>
        <dbReference type="ARBA" id="ARBA00004141"/>
    </source>
</evidence>
<gene>
    <name evidence="7" type="ORF">DSM5745_03022</name>
</gene>
<dbReference type="InterPro" id="IPR051415">
    <property type="entry name" value="LAAT-1"/>
</dbReference>
<dbReference type="Gene3D" id="1.20.1280.290">
    <property type="match status" value="1"/>
</dbReference>
<evidence type="ECO:0000256" key="6">
    <source>
        <dbReference type="SAM" id="Phobius"/>
    </source>
</evidence>
<feature type="transmembrane region" description="Helical" evidence="6">
    <location>
        <begin position="90"/>
        <end position="117"/>
    </location>
</feature>
<feature type="transmembrane region" description="Helical" evidence="6">
    <location>
        <begin position="167"/>
        <end position="187"/>
    </location>
</feature>
<protein>
    <recommendedName>
        <fullName evidence="9">PQ loop repeat protein</fullName>
    </recommendedName>
</protein>
<evidence type="ECO:0000256" key="2">
    <source>
        <dbReference type="ARBA" id="ARBA00022692"/>
    </source>
</evidence>
<accession>A0A3D8SJ80</accession>
<keyword evidence="4 6" id="KW-0472">Membrane</keyword>
<feature type="transmembrane region" description="Helical" evidence="6">
    <location>
        <begin position="230"/>
        <end position="253"/>
    </location>
</feature>
<evidence type="ECO:0008006" key="9">
    <source>
        <dbReference type="Google" id="ProtNLM"/>
    </source>
</evidence>
<feature type="region of interest" description="Disordered" evidence="5">
    <location>
        <begin position="264"/>
        <end position="298"/>
    </location>
</feature>
<comment type="subcellular location">
    <subcellularLocation>
        <location evidence="1">Membrane</location>
        <topology evidence="1">Multi-pass membrane protein</topology>
    </subcellularLocation>
</comment>
<comment type="caution">
    <text evidence="7">The sequence shown here is derived from an EMBL/GenBank/DDBJ whole genome shotgun (WGS) entry which is preliminary data.</text>
</comment>
<evidence type="ECO:0000256" key="4">
    <source>
        <dbReference type="ARBA" id="ARBA00023136"/>
    </source>
</evidence>
<keyword evidence="2 6" id="KW-0812">Transmembrane</keyword>
<dbReference type="Proteomes" id="UP000256690">
    <property type="component" value="Unassembled WGS sequence"/>
</dbReference>
<sequence>MGPSDLQCGHLVSPGVMNFVLSILIVLGILFSYLPQLIRIAALRSSFGISPYFVLLGTTSATFALANMVSQQQTLQDAACCKDVSGLSCFAGLLGILQVATQLLSFFAILALFVVFFPREKSPSLSLSPKEEPTYRTALVVAFICIVHAAVMLIVTLAVGFKMPSSLQSWSNFCGVTAAILASIQYFPQIYTTLRLRCVGSLSIPMMCIQTPGGLVWAGSLAARLGSKGWSTWGILIVTACLQGTLLVLSVFFEYLGPNKGHSHDYNKDTARSQSAESSDVQDEDGPYEETPLLRESR</sequence>